<dbReference type="InterPro" id="IPR029060">
    <property type="entry name" value="PIN-like_dom_sf"/>
</dbReference>
<name>A0ABZ0S3G7_9GAMM</name>
<dbReference type="Gene3D" id="3.40.50.1010">
    <property type="entry name" value="5'-nuclease"/>
    <property type="match status" value="1"/>
</dbReference>
<proteinExistence type="predicted"/>
<evidence type="ECO:0000313" key="1">
    <source>
        <dbReference type="EMBL" id="WPL15681.1"/>
    </source>
</evidence>
<evidence type="ECO:0008006" key="3">
    <source>
        <dbReference type="Google" id="ProtNLM"/>
    </source>
</evidence>
<organism evidence="1 2">
    <name type="scientific">Thiorhodovibrio winogradskyi</name>
    <dbReference type="NCBI Taxonomy" id="77007"/>
    <lineage>
        <taxon>Bacteria</taxon>
        <taxon>Pseudomonadati</taxon>
        <taxon>Pseudomonadota</taxon>
        <taxon>Gammaproteobacteria</taxon>
        <taxon>Chromatiales</taxon>
        <taxon>Chromatiaceae</taxon>
        <taxon>Thiorhodovibrio</taxon>
    </lineage>
</organism>
<dbReference type="Proteomes" id="UP001432180">
    <property type="component" value="Chromosome"/>
</dbReference>
<dbReference type="SUPFAM" id="SSF88723">
    <property type="entry name" value="PIN domain-like"/>
    <property type="match status" value="1"/>
</dbReference>
<sequence length="84" mass="9280">MSGSYNLVAMDGPAFRCWARLMHRRSDTLYEDAMIAAIAKVRGLRVVTRNLADFAPFGVDLLNPFEFRANTGTTGDASRGENPK</sequence>
<protein>
    <recommendedName>
        <fullName evidence="3">PIN domain-containing protein</fullName>
    </recommendedName>
</protein>
<reference evidence="1 2" key="1">
    <citation type="journal article" date="2023" name="Microorganisms">
        <title>Thiorhodovibrio frisius and Trv. litoralis spp. nov., Two Novel Members from a Clade of Fastidious Purple Sulfur Bacteria That Exhibit Unique Red-Shifted Light-Harvesting Capabilities.</title>
        <authorList>
            <person name="Methner A."/>
            <person name="Kuzyk S.B."/>
            <person name="Petersen J."/>
            <person name="Bauer S."/>
            <person name="Brinkmann H."/>
            <person name="Sichau K."/>
            <person name="Wanner G."/>
            <person name="Wolf J."/>
            <person name="Neumann-Schaal M."/>
            <person name="Henke P."/>
            <person name="Tank M."/>
            <person name="Sproer C."/>
            <person name="Bunk B."/>
            <person name="Overmann J."/>
        </authorList>
    </citation>
    <scope>NUCLEOTIDE SEQUENCE [LARGE SCALE GENOMIC DNA]</scope>
    <source>
        <strain evidence="1 2">DSM 6702</strain>
    </source>
</reference>
<gene>
    <name evidence="1" type="ORF">Thiowin_00594</name>
</gene>
<evidence type="ECO:0000313" key="2">
    <source>
        <dbReference type="Proteomes" id="UP001432180"/>
    </source>
</evidence>
<dbReference type="EMBL" id="CP121472">
    <property type="protein sequence ID" value="WPL15681.1"/>
    <property type="molecule type" value="Genomic_DNA"/>
</dbReference>
<keyword evidence="2" id="KW-1185">Reference proteome</keyword>
<accession>A0ABZ0S3G7</accession>